<name>A0AAP2DV42_9BACT</name>
<dbReference type="EMBL" id="JAHESF010000079">
    <property type="protein sequence ID" value="MBT1701547.1"/>
    <property type="molecule type" value="Genomic_DNA"/>
</dbReference>
<dbReference type="Proteomes" id="UP001319200">
    <property type="component" value="Unassembled WGS sequence"/>
</dbReference>
<accession>A0AAP2DV42</accession>
<organism evidence="1 2">
    <name type="scientific">Chryseosolibacter histidini</name>
    <dbReference type="NCBI Taxonomy" id="2782349"/>
    <lineage>
        <taxon>Bacteria</taxon>
        <taxon>Pseudomonadati</taxon>
        <taxon>Bacteroidota</taxon>
        <taxon>Cytophagia</taxon>
        <taxon>Cytophagales</taxon>
        <taxon>Chryseotaleaceae</taxon>
        <taxon>Chryseosolibacter</taxon>
    </lineage>
</organism>
<dbReference type="AlphaFoldDB" id="A0AAP2DV42"/>
<sequence>MSRISVSVVLFLLVVFACKEVSFENPQPEGRKALTSVPRALQGKYLTLTDEGTPSKDTVVITEHGYRFGYFDVAERSGKNDRYEEGVLSDTLVLKSYKGYYFLNLNEKPEWLLRVLRQEKNGDLIYMSLQEKNTDFNDFLKKLSAEIRVDSIQKENETLYQIDPTPAMLMKLIHKGYFAESRLIRIKEQAVSR</sequence>
<reference evidence="1 2" key="1">
    <citation type="submission" date="2021-05" db="EMBL/GenBank/DDBJ databases">
        <title>A Polyphasic approach of four new species of the genus Ohtaekwangia: Ohtaekwangia histidinii sp. nov., Ohtaekwangia cretensis sp. nov., Ohtaekwangia indiensis sp. nov., Ohtaekwangia reichenbachii sp. nov. from diverse environment.</title>
        <authorList>
            <person name="Octaviana S."/>
        </authorList>
    </citation>
    <scope>NUCLEOTIDE SEQUENCE [LARGE SCALE GENOMIC DNA]</scope>
    <source>
        <strain evidence="1 2">PWU4</strain>
    </source>
</reference>
<evidence type="ECO:0008006" key="3">
    <source>
        <dbReference type="Google" id="ProtNLM"/>
    </source>
</evidence>
<proteinExistence type="predicted"/>
<evidence type="ECO:0000313" key="1">
    <source>
        <dbReference type="EMBL" id="MBT1701547.1"/>
    </source>
</evidence>
<dbReference type="RefSeq" id="WP_254170229.1">
    <property type="nucleotide sequence ID" value="NZ_JAHESF010000079.1"/>
</dbReference>
<dbReference type="PROSITE" id="PS51257">
    <property type="entry name" value="PROKAR_LIPOPROTEIN"/>
    <property type="match status" value="1"/>
</dbReference>
<protein>
    <recommendedName>
        <fullName evidence="3">Lipoprotein</fullName>
    </recommendedName>
</protein>
<gene>
    <name evidence="1" type="ORF">KK083_31935</name>
</gene>
<keyword evidence="2" id="KW-1185">Reference proteome</keyword>
<evidence type="ECO:0000313" key="2">
    <source>
        <dbReference type="Proteomes" id="UP001319200"/>
    </source>
</evidence>
<comment type="caution">
    <text evidence="1">The sequence shown here is derived from an EMBL/GenBank/DDBJ whole genome shotgun (WGS) entry which is preliminary data.</text>
</comment>